<accession>A0A1M7ZIE3</accession>
<dbReference type="Gene3D" id="3.90.1140.10">
    <property type="entry name" value="Cyclic phosphodiesterase"/>
    <property type="match status" value="1"/>
</dbReference>
<proteinExistence type="predicted"/>
<dbReference type="Pfam" id="PF06299">
    <property type="entry name" value="DUF1045"/>
    <property type="match status" value="1"/>
</dbReference>
<evidence type="ECO:0000313" key="2">
    <source>
        <dbReference type="Proteomes" id="UP000186406"/>
    </source>
</evidence>
<dbReference type="InterPro" id="IPR009389">
    <property type="entry name" value="DUF1045"/>
</dbReference>
<dbReference type="Proteomes" id="UP000186406">
    <property type="component" value="Unassembled WGS sequence"/>
</dbReference>
<sequence length="250" mass="26879">MPTAFRHALYYAPRPASLLARLGARWLGRDAVTGAETEQPAVGGIGPEDFAALTRGARRYGFHGTLKAPIALADGTDEAALDSALDAFAATRAPAVIAGLRLGRLGAFLALVPDAPSPELERLAADLVRAFDHFRRPPDEAELGRRRRAGLSPRQEELLAAFGYPYVLEQFRFHMTLTDALDADTLDAAENAARTFFAPVLGRPVTVDAIAHFVEPEGGGPFLVRRFVPLGGPLAARRQGTEPGRFGDER</sequence>
<dbReference type="NCBIfam" id="TIGR03223">
    <property type="entry name" value="Phn_opern_protn"/>
    <property type="match status" value="1"/>
</dbReference>
<dbReference type="AlphaFoldDB" id="A0A1M7ZIE3"/>
<name>A0A1M7ZIE3_9HYPH</name>
<gene>
    <name evidence="1" type="ORF">SAMN02745172_01823</name>
</gene>
<dbReference type="PIRSF" id="PIRSF033328">
    <property type="entry name" value="Phest_Mll4975"/>
    <property type="match status" value="1"/>
</dbReference>
<evidence type="ECO:0000313" key="1">
    <source>
        <dbReference type="EMBL" id="SHO64675.1"/>
    </source>
</evidence>
<dbReference type="OrthoDB" id="4954742at2"/>
<organism evidence="1 2">
    <name type="scientific">Pseudoxanthobacter soli DSM 19599</name>
    <dbReference type="NCBI Taxonomy" id="1123029"/>
    <lineage>
        <taxon>Bacteria</taxon>
        <taxon>Pseudomonadati</taxon>
        <taxon>Pseudomonadota</taxon>
        <taxon>Alphaproteobacteria</taxon>
        <taxon>Hyphomicrobiales</taxon>
        <taxon>Segnochrobactraceae</taxon>
        <taxon>Pseudoxanthobacter</taxon>
    </lineage>
</organism>
<protein>
    <submittedName>
        <fullName evidence="1">Putative phosphonate metabolism protein</fullName>
    </submittedName>
</protein>
<dbReference type="RefSeq" id="WP_073627784.1">
    <property type="nucleotide sequence ID" value="NZ_FRXO01000003.1"/>
</dbReference>
<dbReference type="STRING" id="1123029.SAMN02745172_01823"/>
<reference evidence="1 2" key="1">
    <citation type="submission" date="2016-12" db="EMBL/GenBank/DDBJ databases">
        <authorList>
            <person name="Song W.-J."/>
            <person name="Kurnit D.M."/>
        </authorList>
    </citation>
    <scope>NUCLEOTIDE SEQUENCE [LARGE SCALE GENOMIC DNA]</scope>
    <source>
        <strain evidence="1 2">DSM 19599</strain>
    </source>
</reference>
<dbReference type="EMBL" id="FRXO01000003">
    <property type="protein sequence ID" value="SHO64675.1"/>
    <property type="molecule type" value="Genomic_DNA"/>
</dbReference>
<keyword evidence="2" id="KW-1185">Reference proteome</keyword>